<evidence type="ECO:0000256" key="2">
    <source>
        <dbReference type="PROSITE-ProRule" id="PRU00335"/>
    </source>
</evidence>
<dbReference type="Gene3D" id="1.10.357.10">
    <property type="entry name" value="Tetracycline Repressor, domain 2"/>
    <property type="match status" value="1"/>
</dbReference>
<dbReference type="PANTHER" id="PTHR43479">
    <property type="entry name" value="ACREF/ENVCD OPERON REPRESSOR-RELATED"/>
    <property type="match status" value="1"/>
</dbReference>
<dbReference type="PROSITE" id="PS50977">
    <property type="entry name" value="HTH_TETR_2"/>
    <property type="match status" value="1"/>
</dbReference>
<evidence type="ECO:0000259" key="3">
    <source>
        <dbReference type="PROSITE" id="PS50977"/>
    </source>
</evidence>
<proteinExistence type="predicted"/>
<dbReference type="Pfam" id="PF00440">
    <property type="entry name" value="TetR_N"/>
    <property type="match status" value="1"/>
</dbReference>
<dbReference type="Proteomes" id="UP000763557">
    <property type="component" value="Unassembled WGS sequence"/>
</dbReference>
<dbReference type="SUPFAM" id="SSF46689">
    <property type="entry name" value="Homeodomain-like"/>
    <property type="match status" value="1"/>
</dbReference>
<dbReference type="EMBL" id="JAAATY010000002">
    <property type="protein sequence ID" value="NRN63797.1"/>
    <property type="molecule type" value="Genomic_DNA"/>
</dbReference>
<organism evidence="4 5">
    <name type="scientific">Kibdelosporangium persicum</name>
    <dbReference type="NCBI Taxonomy" id="2698649"/>
    <lineage>
        <taxon>Bacteria</taxon>
        <taxon>Bacillati</taxon>
        <taxon>Actinomycetota</taxon>
        <taxon>Actinomycetes</taxon>
        <taxon>Pseudonocardiales</taxon>
        <taxon>Pseudonocardiaceae</taxon>
        <taxon>Kibdelosporangium</taxon>
    </lineage>
</organism>
<comment type="caution">
    <text evidence="4">The sequence shown here is derived from an EMBL/GenBank/DDBJ whole genome shotgun (WGS) entry which is preliminary data.</text>
</comment>
<evidence type="ECO:0000256" key="1">
    <source>
        <dbReference type="ARBA" id="ARBA00023125"/>
    </source>
</evidence>
<accession>A0ABX2EYL1</accession>
<keyword evidence="1 2" id="KW-0238">DNA-binding</keyword>
<protein>
    <submittedName>
        <fullName evidence="4">TetR family transcriptional regulator</fullName>
    </submittedName>
</protein>
<feature type="domain" description="HTH tetR-type" evidence="3">
    <location>
        <begin position="11"/>
        <end position="71"/>
    </location>
</feature>
<sequence length="180" mass="20547">MSRPEGDLRVRRTRRLLRDALVELIDERGFERITVGEITARAMVSRAAFYRNYKDKYHLAEQVFDDALGPLMDTAPETRDDRWVAFFDHIATYERLYKALLSRKAGSWFADKMRAKLASLSSGHLTGNDGNSLTPTILGAIAVQSITWWLTHDRPCSAAEIADHTARLMRAVIESELEHR</sequence>
<feature type="DNA-binding region" description="H-T-H motif" evidence="2">
    <location>
        <begin position="34"/>
        <end position="53"/>
    </location>
</feature>
<dbReference type="InterPro" id="IPR050624">
    <property type="entry name" value="HTH-type_Tx_Regulator"/>
</dbReference>
<dbReference type="InterPro" id="IPR009057">
    <property type="entry name" value="Homeodomain-like_sf"/>
</dbReference>
<evidence type="ECO:0000313" key="5">
    <source>
        <dbReference type="Proteomes" id="UP000763557"/>
    </source>
</evidence>
<name>A0ABX2EYL1_9PSEU</name>
<dbReference type="InterPro" id="IPR001647">
    <property type="entry name" value="HTH_TetR"/>
</dbReference>
<dbReference type="RefSeq" id="WP_173124967.1">
    <property type="nucleotide sequence ID" value="NZ_CBCSGW010000006.1"/>
</dbReference>
<keyword evidence="5" id="KW-1185">Reference proteome</keyword>
<dbReference type="PANTHER" id="PTHR43479:SF7">
    <property type="entry name" value="TETR-FAMILY TRANSCRIPTIONAL REGULATOR"/>
    <property type="match status" value="1"/>
</dbReference>
<reference evidence="4 5" key="1">
    <citation type="submission" date="2020-01" db="EMBL/GenBank/DDBJ databases">
        <title>Kibdelosporangium persica a novel Actinomycetes from a hot desert in Iran.</title>
        <authorList>
            <person name="Safaei N."/>
            <person name="Zaburannyi N."/>
            <person name="Mueller R."/>
            <person name="Wink J."/>
        </authorList>
    </citation>
    <scope>NUCLEOTIDE SEQUENCE [LARGE SCALE GENOMIC DNA]</scope>
    <source>
        <strain evidence="4 5">4NS15</strain>
    </source>
</reference>
<gene>
    <name evidence="4" type="ORF">GC106_9980</name>
</gene>
<evidence type="ECO:0000313" key="4">
    <source>
        <dbReference type="EMBL" id="NRN63797.1"/>
    </source>
</evidence>